<comment type="caution">
    <text evidence="8">The sequence shown here is derived from an EMBL/GenBank/DDBJ whole genome shotgun (WGS) entry which is preliminary data.</text>
</comment>
<dbReference type="AlphaFoldDB" id="A0A9Q0MNW3"/>
<name>A0A9Q0MNW3_9DIPT</name>
<evidence type="ECO:0000256" key="6">
    <source>
        <dbReference type="ARBA" id="ARBA00023242"/>
    </source>
</evidence>
<keyword evidence="3" id="KW-0238">DNA-binding</keyword>
<dbReference type="InterPro" id="IPR024940">
    <property type="entry name" value="TCF/LEF"/>
</dbReference>
<dbReference type="GO" id="GO:0000785">
    <property type="term" value="C:chromatin"/>
    <property type="evidence" value="ECO:0007669"/>
    <property type="project" value="TreeGrafter"/>
</dbReference>
<dbReference type="GO" id="GO:0000981">
    <property type="term" value="F:DNA-binding transcription factor activity, RNA polymerase II-specific"/>
    <property type="evidence" value="ECO:0007669"/>
    <property type="project" value="TreeGrafter"/>
</dbReference>
<evidence type="ECO:0000256" key="4">
    <source>
        <dbReference type="ARBA" id="ARBA00023159"/>
    </source>
</evidence>
<evidence type="ECO:0000256" key="5">
    <source>
        <dbReference type="ARBA" id="ARBA00023163"/>
    </source>
</evidence>
<feature type="region of interest" description="Disordered" evidence="7">
    <location>
        <begin position="90"/>
        <end position="120"/>
    </location>
</feature>
<sequence length="120" mass="13135">DSGVLNETEQFFKKSGLARPSIYPFPASQYPYPMLSPDMSQVASWHTPSVYSAASGFRGPYPSSIPINTSLSSDFSFRFSPSLLPSVHSSPHHVLNSHPAIVTPGPKQDIGQDSNHRYGR</sequence>
<comment type="subcellular location">
    <subcellularLocation>
        <location evidence="1">Nucleus</location>
    </subcellularLocation>
</comment>
<protein>
    <submittedName>
        <fullName evidence="8">Protein pangolin, isoforms A/H/I/S</fullName>
    </submittedName>
</protein>
<proteinExistence type="predicted"/>
<dbReference type="EMBL" id="WJQU01001747">
    <property type="protein sequence ID" value="KAJ6633759.1"/>
    <property type="molecule type" value="Genomic_DNA"/>
</dbReference>
<dbReference type="OrthoDB" id="2307332at2759"/>
<accession>A0A9Q0MNW3</accession>
<dbReference type="PANTHER" id="PTHR10373">
    <property type="entry name" value="TRANSCRIPTION FACTOR 7 FAMILY MEMBER"/>
    <property type="match status" value="1"/>
</dbReference>
<gene>
    <name evidence="8" type="primary">pan_0</name>
    <name evidence="8" type="ORF">Bhyg_16365</name>
</gene>
<evidence type="ECO:0000313" key="8">
    <source>
        <dbReference type="EMBL" id="KAJ6633759.1"/>
    </source>
</evidence>
<evidence type="ECO:0000313" key="9">
    <source>
        <dbReference type="Proteomes" id="UP001151699"/>
    </source>
</evidence>
<feature type="non-terminal residue" evidence="8">
    <location>
        <position position="1"/>
    </location>
</feature>
<keyword evidence="9" id="KW-1185">Reference proteome</keyword>
<dbReference type="PANTHER" id="PTHR10373:SF38">
    <property type="entry name" value="PROTEIN PANGOLIN, ISOFORM J"/>
    <property type="match status" value="1"/>
</dbReference>
<keyword evidence="4" id="KW-0010">Activator</keyword>
<reference evidence="8" key="1">
    <citation type="submission" date="2022-07" db="EMBL/GenBank/DDBJ databases">
        <authorList>
            <person name="Trinca V."/>
            <person name="Uliana J.V.C."/>
            <person name="Torres T.T."/>
            <person name="Ward R.J."/>
            <person name="Monesi N."/>
        </authorList>
    </citation>
    <scope>NUCLEOTIDE SEQUENCE</scope>
    <source>
        <strain evidence="8">HSMRA1968</strain>
        <tissue evidence="8">Whole embryos</tissue>
    </source>
</reference>
<dbReference type="Proteomes" id="UP001151699">
    <property type="component" value="Unassembled WGS sequence"/>
</dbReference>
<evidence type="ECO:0000256" key="7">
    <source>
        <dbReference type="SAM" id="MobiDB-lite"/>
    </source>
</evidence>
<dbReference type="GO" id="GO:0060070">
    <property type="term" value="P:canonical Wnt signaling pathway"/>
    <property type="evidence" value="ECO:0007669"/>
    <property type="project" value="TreeGrafter"/>
</dbReference>
<evidence type="ECO:0000256" key="3">
    <source>
        <dbReference type="ARBA" id="ARBA00023125"/>
    </source>
</evidence>
<feature type="compositionally biased region" description="Low complexity" evidence="7">
    <location>
        <begin position="90"/>
        <end position="99"/>
    </location>
</feature>
<keyword evidence="6" id="KW-0539">Nucleus</keyword>
<evidence type="ECO:0000256" key="1">
    <source>
        <dbReference type="ARBA" id="ARBA00004123"/>
    </source>
</evidence>
<keyword evidence="5" id="KW-0804">Transcription</keyword>
<organism evidence="8 9">
    <name type="scientific">Pseudolycoriella hygida</name>
    <dbReference type="NCBI Taxonomy" id="35572"/>
    <lineage>
        <taxon>Eukaryota</taxon>
        <taxon>Metazoa</taxon>
        <taxon>Ecdysozoa</taxon>
        <taxon>Arthropoda</taxon>
        <taxon>Hexapoda</taxon>
        <taxon>Insecta</taxon>
        <taxon>Pterygota</taxon>
        <taxon>Neoptera</taxon>
        <taxon>Endopterygota</taxon>
        <taxon>Diptera</taxon>
        <taxon>Nematocera</taxon>
        <taxon>Sciaroidea</taxon>
        <taxon>Sciaridae</taxon>
        <taxon>Pseudolycoriella</taxon>
    </lineage>
</organism>
<dbReference type="GO" id="GO:0000978">
    <property type="term" value="F:RNA polymerase II cis-regulatory region sequence-specific DNA binding"/>
    <property type="evidence" value="ECO:0007669"/>
    <property type="project" value="TreeGrafter"/>
</dbReference>
<keyword evidence="2" id="KW-0805">Transcription regulation</keyword>
<evidence type="ECO:0000256" key="2">
    <source>
        <dbReference type="ARBA" id="ARBA00023015"/>
    </source>
</evidence>
<dbReference type="GO" id="GO:1990907">
    <property type="term" value="C:beta-catenin-TCF complex"/>
    <property type="evidence" value="ECO:0007669"/>
    <property type="project" value="TreeGrafter"/>
</dbReference>